<evidence type="ECO:0000313" key="2">
    <source>
        <dbReference type="Proteomes" id="UP001250698"/>
    </source>
</evidence>
<dbReference type="SUPFAM" id="SSF55909">
    <property type="entry name" value="Pentein"/>
    <property type="match status" value="1"/>
</dbReference>
<dbReference type="PANTHER" id="PTHR43224:SF1">
    <property type="entry name" value="AMIDINOTRANSFERASE"/>
    <property type="match status" value="1"/>
</dbReference>
<keyword evidence="2" id="KW-1185">Reference proteome</keyword>
<dbReference type="Proteomes" id="UP001250698">
    <property type="component" value="Unassembled WGS sequence"/>
</dbReference>
<evidence type="ECO:0000313" key="1">
    <source>
        <dbReference type="EMBL" id="MDU0371619.1"/>
    </source>
</evidence>
<organism evidence="1 2">
    <name type="scientific">Hymenobacter endophyticus</name>
    <dbReference type="NCBI Taxonomy" id="3076335"/>
    <lineage>
        <taxon>Bacteria</taxon>
        <taxon>Pseudomonadati</taxon>
        <taxon>Bacteroidota</taxon>
        <taxon>Cytophagia</taxon>
        <taxon>Cytophagales</taxon>
        <taxon>Hymenobacteraceae</taxon>
        <taxon>Hymenobacter</taxon>
    </lineage>
</organism>
<protein>
    <submittedName>
        <fullName evidence="1">Arginine deiminase-related protein</fullName>
    </submittedName>
</protein>
<dbReference type="NCBIfam" id="NF046062">
    <property type="entry name" value="citrull_CtlX"/>
    <property type="match status" value="1"/>
</dbReference>
<comment type="caution">
    <text evidence="1">The sequence shown here is derived from an EMBL/GenBank/DDBJ whole genome shotgun (WGS) entry which is preliminary data.</text>
</comment>
<gene>
    <name evidence="1" type="ORF">ROI90_14525</name>
</gene>
<dbReference type="PANTHER" id="PTHR43224">
    <property type="entry name" value="AMIDINOTRANSFERASE"/>
    <property type="match status" value="1"/>
</dbReference>
<dbReference type="RefSeq" id="WP_315999079.1">
    <property type="nucleotide sequence ID" value="NZ_JAWDJT010000009.1"/>
</dbReference>
<sequence>MQSTDTVFMVRPTRFTFNVETAQSNHFQGFVAGADEDKIQARAFAEFDAMVARLRARGLHVLVFEDTPEPHTPDAVFPNNWGTFHPDGRVLLYPMCAPNRRPERRPDILAALSGQFVVTEVTDLSAHEQEERFLEGTGSIIFDHVYRRAYACLSARTDEGLFEQVCAELGYQPIAFSAYDAQGQNIYHTNVMMCVGSGFAVVCLESIRSETERAAVVASLTDTGHEIITISLEQVGRFAGNLLTVRPAAGPELVVLSRSAHDALTPSQRHRLSHYAELLPCAIPTIETIGGGSARCMLAEVFLPKLGKKTQLAS</sequence>
<dbReference type="InterPro" id="IPR014541">
    <property type="entry name" value="Amdntrnsf_FN0238"/>
</dbReference>
<dbReference type="PIRSF" id="PIRSF028188">
    <property type="entry name" value="Amdntrnsf_FN0238"/>
    <property type="match status" value="1"/>
</dbReference>
<dbReference type="Pfam" id="PF19420">
    <property type="entry name" value="DDAH_eukar"/>
    <property type="match status" value="1"/>
</dbReference>
<proteinExistence type="predicted"/>
<accession>A0ABU3TJR8</accession>
<dbReference type="EMBL" id="JAWDJT010000009">
    <property type="protein sequence ID" value="MDU0371619.1"/>
    <property type="molecule type" value="Genomic_DNA"/>
</dbReference>
<dbReference type="Gene3D" id="3.75.10.10">
    <property type="entry name" value="L-arginine/glycine Amidinotransferase, Chain A"/>
    <property type="match status" value="1"/>
</dbReference>
<reference evidence="1 2" key="1">
    <citation type="submission" date="2023-10" db="EMBL/GenBank/DDBJ databases">
        <title>Hymenobacter endophyticus sp. nov., an isolate from the leaf tissues of wheat.</title>
        <authorList>
            <person name="Dai Y."/>
        </authorList>
    </citation>
    <scope>NUCLEOTIDE SEQUENCE [LARGE SCALE GENOMIC DNA]</scope>
    <source>
        <strain evidence="1 2">ZK17L-C2</strain>
    </source>
</reference>
<name>A0ABU3TJR8_9BACT</name>